<reference evidence="1 2" key="1">
    <citation type="submission" date="2016-04" db="EMBL/GenBank/DDBJ databases">
        <title>A degradative enzymes factory behind the ericoid mycorrhizal symbiosis.</title>
        <authorList>
            <consortium name="DOE Joint Genome Institute"/>
            <person name="Martino E."/>
            <person name="Morin E."/>
            <person name="Grelet G."/>
            <person name="Kuo A."/>
            <person name="Kohler A."/>
            <person name="Daghino S."/>
            <person name="Barry K."/>
            <person name="Choi C."/>
            <person name="Cichocki N."/>
            <person name="Clum A."/>
            <person name="Copeland A."/>
            <person name="Hainaut M."/>
            <person name="Haridas S."/>
            <person name="Labutti K."/>
            <person name="Lindquist E."/>
            <person name="Lipzen A."/>
            <person name="Khouja H.-R."/>
            <person name="Murat C."/>
            <person name="Ohm R."/>
            <person name="Olson A."/>
            <person name="Spatafora J."/>
            <person name="Veneault-Fourrey C."/>
            <person name="Henrissat B."/>
            <person name="Grigoriev I."/>
            <person name="Martin F."/>
            <person name="Perotto S."/>
        </authorList>
    </citation>
    <scope>NUCLEOTIDE SEQUENCE [LARGE SCALE GENOMIC DNA]</scope>
    <source>
        <strain evidence="1 2">F</strain>
    </source>
</reference>
<dbReference type="EMBL" id="KZ613954">
    <property type="protein sequence ID" value="PMD34419.1"/>
    <property type="molecule type" value="Genomic_DNA"/>
</dbReference>
<name>A0A2J6R7D4_HYAVF</name>
<evidence type="ECO:0000313" key="1">
    <source>
        <dbReference type="EMBL" id="PMD34419.1"/>
    </source>
</evidence>
<protein>
    <submittedName>
        <fullName evidence="1">Uncharacterized protein</fullName>
    </submittedName>
</protein>
<sequence length="169" mass="18504">MTSSGSEYYSEHDKIRPILSLDQGRKGDPTPLGTAYASFWRVSRQDIEVSNRGDLQAIDSLILTCSGWLEQYHANSGVDPNTVGSVVQLQWFGYRIATIGDSPCGGPLLALSRQSDVGIWQKSVDSALEIVFLERAFRSSISSQSCALLQSQAILHVLNLVALCPCEIR</sequence>
<dbReference type="AlphaFoldDB" id="A0A2J6R7D4"/>
<evidence type="ECO:0000313" key="2">
    <source>
        <dbReference type="Proteomes" id="UP000235786"/>
    </source>
</evidence>
<organism evidence="1 2">
    <name type="scientific">Hyaloscypha variabilis (strain UAMH 11265 / GT02V1 / F)</name>
    <name type="common">Meliniomyces variabilis</name>
    <dbReference type="NCBI Taxonomy" id="1149755"/>
    <lineage>
        <taxon>Eukaryota</taxon>
        <taxon>Fungi</taxon>
        <taxon>Dikarya</taxon>
        <taxon>Ascomycota</taxon>
        <taxon>Pezizomycotina</taxon>
        <taxon>Leotiomycetes</taxon>
        <taxon>Helotiales</taxon>
        <taxon>Hyaloscyphaceae</taxon>
        <taxon>Hyaloscypha</taxon>
        <taxon>Hyaloscypha variabilis</taxon>
    </lineage>
</organism>
<keyword evidence="2" id="KW-1185">Reference proteome</keyword>
<gene>
    <name evidence="1" type="ORF">L207DRAFT_534751</name>
</gene>
<accession>A0A2J6R7D4</accession>
<proteinExistence type="predicted"/>
<dbReference type="Proteomes" id="UP000235786">
    <property type="component" value="Unassembled WGS sequence"/>
</dbReference>